<organism evidence="2 3">
    <name type="scientific">Paracoccus cavernae</name>
    <dbReference type="NCBI Taxonomy" id="1571207"/>
    <lineage>
        <taxon>Bacteria</taxon>
        <taxon>Pseudomonadati</taxon>
        <taxon>Pseudomonadota</taxon>
        <taxon>Alphaproteobacteria</taxon>
        <taxon>Rhodobacterales</taxon>
        <taxon>Paracoccaceae</taxon>
        <taxon>Paracoccus</taxon>
    </lineage>
</organism>
<accession>A0ABT8D795</accession>
<reference evidence="3" key="1">
    <citation type="journal article" date="2019" name="Int. J. Syst. Evol. Microbiol.">
        <title>The Global Catalogue of Microorganisms (GCM) 10K type strain sequencing project: providing services to taxonomists for standard genome sequencing and annotation.</title>
        <authorList>
            <consortium name="The Broad Institute Genomics Platform"/>
            <consortium name="The Broad Institute Genome Sequencing Center for Infectious Disease"/>
            <person name="Wu L."/>
            <person name="Ma J."/>
        </authorList>
    </citation>
    <scope>NUCLEOTIDE SEQUENCE [LARGE SCALE GENOMIC DNA]</scope>
    <source>
        <strain evidence="3">CECT 8482</strain>
    </source>
</reference>
<proteinExistence type="predicted"/>
<evidence type="ECO:0000313" key="2">
    <source>
        <dbReference type="EMBL" id="MDN3712156.1"/>
    </source>
</evidence>
<protein>
    <submittedName>
        <fullName evidence="2">Uncharacterized protein</fullName>
    </submittedName>
</protein>
<dbReference type="Proteomes" id="UP001243846">
    <property type="component" value="Unassembled WGS sequence"/>
</dbReference>
<comment type="caution">
    <text evidence="2">The sequence shown here is derived from an EMBL/GenBank/DDBJ whole genome shotgun (WGS) entry which is preliminary data.</text>
</comment>
<evidence type="ECO:0000313" key="3">
    <source>
        <dbReference type="Proteomes" id="UP001243846"/>
    </source>
</evidence>
<gene>
    <name evidence="2" type="ORF">QWZ10_10815</name>
</gene>
<dbReference type="EMBL" id="JAUFRC010000001">
    <property type="protein sequence ID" value="MDN3712156.1"/>
    <property type="molecule type" value="Genomic_DNA"/>
</dbReference>
<name>A0ABT8D795_9RHOB</name>
<feature type="region of interest" description="Disordered" evidence="1">
    <location>
        <begin position="134"/>
        <end position="155"/>
    </location>
</feature>
<keyword evidence="3" id="KW-1185">Reference proteome</keyword>
<evidence type="ECO:0000256" key="1">
    <source>
        <dbReference type="SAM" id="MobiDB-lite"/>
    </source>
</evidence>
<sequence length="188" mass="19855">MSLQPGQISQPLTVPGAIVLFYMRDTRGSVRAGAQDQVLDYLRLRLGNPAEAQRISQGLRNCNDLYIAAQGLPADRLLAEKGNLGSIPADAGLALATLDPDEATVLGGDVLMLCSRMPALLAEADLRPAVPVTPPGARPGEGAVPNAPDENAVPARDEVRDEVFNRKIGAAADAYLAELRADAIIRRP</sequence>